<sequence length="126" mass="13989">MIIKQLSVFLQNELGRLEEVTDILYKHSINISALCIAETAEYGVLRMIVSDIEKAAEVLKDEDFSVKITNVICMETPDVPGELHKALKVLSAQGINLSYMYGYSNGGTARLILKVSDPEKAMELLK</sequence>
<name>A0ACD1ABN9_9FIRM</name>
<reference evidence="1" key="1">
    <citation type="submission" date="2019-08" db="EMBL/GenBank/DDBJ databases">
        <title>Genome sequence of Clostridiales bacterium MT110.</title>
        <authorList>
            <person name="Cao J."/>
        </authorList>
    </citation>
    <scope>NUCLEOTIDE SEQUENCE</scope>
    <source>
        <strain evidence="1">MT110</strain>
    </source>
</reference>
<evidence type="ECO:0000313" key="2">
    <source>
        <dbReference type="Proteomes" id="UP000594014"/>
    </source>
</evidence>
<accession>A0ACD1ABN9</accession>
<dbReference type="Proteomes" id="UP000594014">
    <property type="component" value="Chromosome"/>
</dbReference>
<dbReference type="EMBL" id="CP042469">
    <property type="protein sequence ID" value="QOX63922.1"/>
    <property type="molecule type" value="Genomic_DNA"/>
</dbReference>
<keyword evidence="2" id="KW-1185">Reference proteome</keyword>
<gene>
    <name evidence="1" type="ORF">FRZ06_11565</name>
</gene>
<proteinExistence type="predicted"/>
<organism evidence="1 2">
    <name type="scientific">Anoxybacterium hadale</name>
    <dbReference type="NCBI Taxonomy" id="3408580"/>
    <lineage>
        <taxon>Bacteria</taxon>
        <taxon>Bacillati</taxon>
        <taxon>Bacillota</taxon>
        <taxon>Clostridia</taxon>
        <taxon>Peptostreptococcales</taxon>
        <taxon>Anaerovoracaceae</taxon>
        <taxon>Anoxybacterium</taxon>
    </lineage>
</organism>
<protein>
    <submittedName>
        <fullName evidence="1">Uncharacterized protein</fullName>
    </submittedName>
</protein>
<evidence type="ECO:0000313" key="1">
    <source>
        <dbReference type="EMBL" id="QOX63922.1"/>
    </source>
</evidence>